<dbReference type="CDD" id="cd08071">
    <property type="entry name" value="MPN_DUF2466"/>
    <property type="match status" value="1"/>
</dbReference>
<dbReference type="Pfam" id="PF20582">
    <property type="entry name" value="UPF0758_N"/>
    <property type="match status" value="1"/>
</dbReference>
<dbReference type="PROSITE" id="PS01302">
    <property type="entry name" value="UPF0758"/>
    <property type="match status" value="1"/>
</dbReference>
<evidence type="ECO:0000256" key="5">
    <source>
        <dbReference type="ARBA" id="ARBA00022833"/>
    </source>
</evidence>
<name>A0A1J0A7R3_9ENTE</name>
<organism evidence="9 10">
    <name type="scientific">Vagococcus teuberi</name>
    <dbReference type="NCBI Taxonomy" id="519472"/>
    <lineage>
        <taxon>Bacteria</taxon>
        <taxon>Bacillati</taxon>
        <taxon>Bacillota</taxon>
        <taxon>Bacilli</taxon>
        <taxon>Lactobacillales</taxon>
        <taxon>Enterococcaceae</taxon>
        <taxon>Vagococcus</taxon>
    </lineage>
</organism>
<dbReference type="InterPro" id="IPR020891">
    <property type="entry name" value="UPF0758_CS"/>
</dbReference>
<protein>
    <recommendedName>
        <fullName evidence="8">MPN domain-containing protein</fullName>
    </recommendedName>
</protein>
<proteinExistence type="inferred from homology"/>
<dbReference type="Proteomes" id="UP000191200">
    <property type="component" value="Chromosome"/>
</dbReference>
<keyword evidence="10" id="KW-1185">Reference proteome</keyword>
<dbReference type="GO" id="GO:0046872">
    <property type="term" value="F:metal ion binding"/>
    <property type="evidence" value="ECO:0007669"/>
    <property type="project" value="UniProtKB-KW"/>
</dbReference>
<comment type="similarity">
    <text evidence="1 7">Belongs to the UPF0758 family.</text>
</comment>
<dbReference type="InterPro" id="IPR010994">
    <property type="entry name" value="RuvA_2-like"/>
</dbReference>
<reference evidence="9 10" key="1">
    <citation type="submission" date="2016-09" db="EMBL/GenBank/DDBJ databases">
        <title>Vagococcus teuberi sp. nov., isolated from the Malian artisanal sour milk fene.</title>
        <authorList>
            <person name="Wullschleger S."/>
            <person name="Seifert C."/>
            <person name="Baumgartner S."/>
            <person name="Lacroix C."/>
            <person name="Bonfoh B."/>
            <person name="Stevens M.J."/>
            <person name="Meile L."/>
        </authorList>
    </citation>
    <scope>NUCLEOTIDE SEQUENCE [LARGE SCALE GENOMIC DNA]</scope>
    <source>
        <strain evidence="9 10">DSM 21459</strain>
    </source>
</reference>
<dbReference type="PANTHER" id="PTHR30471:SF3">
    <property type="entry name" value="UPF0758 PROTEIN YEES-RELATED"/>
    <property type="match status" value="1"/>
</dbReference>
<dbReference type="OrthoDB" id="9804482at2"/>
<sequence length="230" mass="26074">MTNILHTFDYQDQLLPRERLIEHGAEVLSNEELLAVILQSGNKSNSVMELARNILTYCDGLYGMKTIKIEELMSLKGIGQVKAAQIKAVVELSKRLNQSTKEKYGRICSSQQIGESLVEEMKDLVQEHFVVCYLNAKNEIIKKETIFIGTLNQSIAHPREIFHLAVRYSASRIILVHNHPSGNPEPSDQDEVFTKRLVSCGEMMGIEVLDHIVIGESDYISFRETQRLSL</sequence>
<dbReference type="GO" id="GO:0006508">
    <property type="term" value="P:proteolysis"/>
    <property type="evidence" value="ECO:0007669"/>
    <property type="project" value="UniProtKB-KW"/>
</dbReference>
<dbReference type="InterPro" id="IPR025657">
    <property type="entry name" value="RadC_JAB"/>
</dbReference>
<evidence type="ECO:0000256" key="2">
    <source>
        <dbReference type="ARBA" id="ARBA00022670"/>
    </source>
</evidence>
<dbReference type="STRING" id="519472.BHY08_09275"/>
<dbReference type="PROSITE" id="PS50249">
    <property type="entry name" value="MPN"/>
    <property type="match status" value="1"/>
</dbReference>
<evidence type="ECO:0000256" key="6">
    <source>
        <dbReference type="ARBA" id="ARBA00023049"/>
    </source>
</evidence>
<keyword evidence="5" id="KW-0862">Zinc</keyword>
<evidence type="ECO:0000313" key="10">
    <source>
        <dbReference type="Proteomes" id="UP000191200"/>
    </source>
</evidence>
<dbReference type="InterPro" id="IPR037518">
    <property type="entry name" value="MPN"/>
</dbReference>
<dbReference type="AlphaFoldDB" id="A0A1J0A7R3"/>
<keyword evidence="4" id="KW-0378">Hydrolase</keyword>
<evidence type="ECO:0000259" key="8">
    <source>
        <dbReference type="PROSITE" id="PS50249"/>
    </source>
</evidence>
<keyword evidence="2" id="KW-0645">Protease</keyword>
<dbReference type="InterPro" id="IPR046778">
    <property type="entry name" value="UPF0758_N"/>
</dbReference>
<dbReference type="InterPro" id="IPR001405">
    <property type="entry name" value="UPF0758"/>
</dbReference>
<evidence type="ECO:0000256" key="1">
    <source>
        <dbReference type="ARBA" id="ARBA00010243"/>
    </source>
</evidence>
<dbReference type="Gene3D" id="3.40.140.10">
    <property type="entry name" value="Cytidine Deaminase, domain 2"/>
    <property type="match status" value="1"/>
</dbReference>
<dbReference type="GO" id="GO:0008237">
    <property type="term" value="F:metallopeptidase activity"/>
    <property type="evidence" value="ECO:0007669"/>
    <property type="project" value="UniProtKB-KW"/>
</dbReference>
<accession>A0A1J0A7R3</accession>
<dbReference type="NCBIfam" id="NF000642">
    <property type="entry name" value="PRK00024.1"/>
    <property type="match status" value="1"/>
</dbReference>
<dbReference type="SUPFAM" id="SSF47781">
    <property type="entry name" value="RuvA domain 2-like"/>
    <property type="match status" value="1"/>
</dbReference>
<gene>
    <name evidence="9" type="ORF">BHY08_09275</name>
</gene>
<dbReference type="NCBIfam" id="TIGR00608">
    <property type="entry name" value="radc"/>
    <property type="match status" value="1"/>
</dbReference>
<dbReference type="RefSeq" id="WP_071457589.1">
    <property type="nucleotide sequence ID" value="NZ_CP017267.1"/>
</dbReference>
<dbReference type="EMBL" id="CP017267">
    <property type="protein sequence ID" value="APB31982.1"/>
    <property type="molecule type" value="Genomic_DNA"/>
</dbReference>
<keyword evidence="3" id="KW-0479">Metal-binding</keyword>
<evidence type="ECO:0000313" key="9">
    <source>
        <dbReference type="EMBL" id="APB31982.1"/>
    </source>
</evidence>
<dbReference type="Pfam" id="PF04002">
    <property type="entry name" value="RadC"/>
    <property type="match status" value="1"/>
</dbReference>
<dbReference type="KEGG" id="vte:BHY08_09275"/>
<keyword evidence="6" id="KW-0482">Metalloprotease</keyword>
<feature type="domain" description="MPN" evidence="8">
    <location>
        <begin position="106"/>
        <end position="228"/>
    </location>
</feature>
<dbReference type="PANTHER" id="PTHR30471">
    <property type="entry name" value="DNA REPAIR PROTEIN RADC"/>
    <property type="match status" value="1"/>
</dbReference>
<evidence type="ECO:0000256" key="7">
    <source>
        <dbReference type="RuleBase" id="RU003797"/>
    </source>
</evidence>
<evidence type="ECO:0000256" key="4">
    <source>
        <dbReference type="ARBA" id="ARBA00022801"/>
    </source>
</evidence>
<evidence type="ECO:0000256" key="3">
    <source>
        <dbReference type="ARBA" id="ARBA00022723"/>
    </source>
</evidence>